<accession>A0A1Y1QAV1</accession>
<protein>
    <submittedName>
        <fullName evidence="2">Uncharacterized protein</fullName>
    </submittedName>
</protein>
<dbReference type="AlphaFoldDB" id="A0A1Y1QAV1"/>
<feature type="signal peptide" evidence="1">
    <location>
        <begin position="1"/>
        <end position="22"/>
    </location>
</feature>
<evidence type="ECO:0000256" key="1">
    <source>
        <dbReference type="SAM" id="SignalP"/>
    </source>
</evidence>
<reference evidence="2 3" key="1">
    <citation type="submission" date="2017-01" db="EMBL/GenBank/DDBJ databases">
        <title>Novel large sulfur bacteria in the metagenomes of groundwater-fed chemosynthetic microbial mats in the Lake Huron basin.</title>
        <authorList>
            <person name="Sharrar A.M."/>
            <person name="Flood B.E."/>
            <person name="Bailey J.V."/>
            <person name="Jones D.S."/>
            <person name="Biddanda B."/>
            <person name="Ruberg S.A."/>
            <person name="Marcus D.N."/>
            <person name="Dick G.J."/>
        </authorList>
    </citation>
    <scope>NUCLEOTIDE SEQUENCE [LARGE SCALE GENOMIC DNA]</scope>
    <source>
        <strain evidence="2">A8</strain>
    </source>
</reference>
<keyword evidence="1" id="KW-0732">Signal</keyword>
<proteinExistence type="predicted"/>
<sequence length="161" mass="17527">MKTKIALLLALSLGISSTPAFAAECTSSFYCYGNTASSVVRITTRPPPIPPPNRHVVQQRQQAQLALRNRLTPRIAPRPAVTPVPQARVTTPVARVTPPNNIPRPPQANRVVGNCPLLLQQASALESQAVVASKHNDRQGSIMRFRDAANLRQQAARLNCR</sequence>
<feature type="chain" id="PRO_5013367713" evidence="1">
    <location>
        <begin position="23"/>
        <end position="161"/>
    </location>
</feature>
<organism evidence="2 3">
    <name type="scientific">Thiothrix lacustris</name>
    <dbReference type="NCBI Taxonomy" id="525917"/>
    <lineage>
        <taxon>Bacteria</taxon>
        <taxon>Pseudomonadati</taxon>
        <taxon>Pseudomonadota</taxon>
        <taxon>Gammaproteobacteria</taxon>
        <taxon>Thiotrichales</taxon>
        <taxon>Thiotrichaceae</taxon>
        <taxon>Thiothrix</taxon>
    </lineage>
</organism>
<evidence type="ECO:0000313" key="2">
    <source>
        <dbReference type="EMBL" id="OQX01654.1"/>
    </source>
</evidence>
<dbReference type="EMBL" id="MTEJ01000558">
    <property type="protein sequence ID" value="OQX01654.1"/>
    <property type="molecule type" value="Genomic_DNA"/>
</dbReference>
<gene>
    <name evidence="2" type="ORF">BWK73_45340</name>
</gene>
<evidence type="ECO:0000313" key="3">
    <source>
        <dbReference type="Proteomes" id="UP000192491"/>
    </source>
</evidence>
<name>A0A1Y1QAV1_9GAMM</name>
<comment type="caution">
    <text evidence="2">The sequence shown here is derived from an EMBL/GenBank/DDBJ whole genome shotgun (WGS) entry which is preliminary data.</text>
</comment>
<dbReference type="Proteomes" id="UP000192491">
    <property type="component" value="Unassembled WGS sequence"/>
</dbReference>